<dbReference type="PROSITE" id="PS00028">
    <property type="entry name" value="ZINC_FINGER_C2H2_1"/>
    <property type="match status" value="1"/>
</dbReference>
<evidence type="ECO:0000313" key="9">
    <source>
        <dbReference type="EMBL" id="JAT24151.1"/>
    </source>
</evidence>
<evidence type="ECO:0000256" key="1">
    <source>
        <dbReference type="ARBA" id="ARBA00004123"/>
    </source>
</evidence>
<evidence type="ECO:0000256" key="5">
    <source>
        <dbReference type="ARBA" id="ARBA00022833"/>
    </source>
</evidence>
<dbReference type="GO" id="GO:0008270">
    <property type="term" value="F:zinc ion binding"/>
    <property type="evidence" value="ECO:0007669"/>
    <property type="project" value="UniProtKB-KW"/>
</dbReference>
<dbReference type="SMART" id="SM00355">
    <property type="entry name" value="ZnF_C2H2"/>
    <property type="match status" value="2"/>
</dbReference>
<feature type="domain" description="C2H2-type" evidence="8">
    <location>
        <begin position="148"/>
        <end position="175"/>
    </location>
</feature>
<accession>A0A1B6LKC4</accession>
<evidence type="ECO:0000256" key="6">
    <source>
        <dbReference type="ARBA" id="ARBA00023242"/>
    </source>
</evidence>
<dbReference type="Gene3D" id="3.30.160.60">
    <property type="entry name" value="Classic Zinc Finger"/>
    <property type="match status" value="1"/>
</dbReference>
<keyword evidence="4 7" id="KW-0863">Zinc-finger</keyword>
<feature type="domain" description="C2H2-type" evidence="8">
    <location>
        <begin position="122"/>
        <end position="146"/>
    </location>
</feature>
<feature type="non-terminal residue" evidence="9">
    <location>
        <position position="1"/>
    </location>
</feature>
<feature type="non-terminal residue" evidence="9">
    <location>
        <position position="183"/>
    </location>
</feature>
<keyword evidence="6" id="KW-0539">Nucleus</keyword>
<evidence type="ECO:0000256" key="2">
    <source>
        <dbReference type="ARBA" id="ARBA00022723"/>
    </source>
</evidence>
<keyword evidence="5" id="KW-0862">Zinc</keyword>
<evidence type="ECO:0000259" key="8">
    <source>
        <dbReference type="PROSITE" id="PS50157"/>
    </source>
</evidence>
<proteinExistence type="predicted"/>
<comment type="subcellular location">
    <subcellularLocation>
        <location evidence="1">Nucleus</location>
    </subcellularLocation>
</comment>
<dbReference type="PROSITE" id="PS50157">
    <property type="entry name" value="ZINC_FINGER_C2H2_2"/>
    <property type="match status" value="2"/>
</dbReference>
<keyword evidence="3" id="KW-0677">Repeat</keyword>
<name>A0A1B6LKC4_9HEMI</name>
<dbReference type="InterPro" id="IPR013087">
    <property type="entry name" value="Znf_C2H2_type"/>
</dbReference>
<evidence type="ECO:0000256" key="7">
    <source>
        <dbReference type="PROSITE-ProRule" id="PRU00042"/>
    </source>
</evidence>
<dbReference type="Pfam" id="PF00096">
    <property type="entry name" value="zf-C2H2"/>
    <property type="match status" value="1"/>
</dbReference>
<keyword evidence="2" id="KW-0479">Metal-binding</keyword>
<dbReference type="EMBL" id="GEBQ01015826">
    <property type="protein sequence ID" value="JAT24151.1"/>
    <property type="molecule type" value="Transcribed_RNA"/>
</dbReference>
<dbReference type="PANTHER" id="PTHR24406">
    <property type="entry name" value="TRANSCRIPTIONAL REPRESSOR CTCFL-RELATED"/>
    <property type="match status" value="1"/>
</dbReference>
<sequence length="183" mass="21005">LTLSAKQGKHEKKMGSSQEEIAFKQVFLKEEDLFEEMLSGSQLSPWQRLSQVIEASQASQRSQDSGLLSQQVQSLLEDFICTSKYDYLYEETPDEPEEIEASCTPQTARHISSVWLADTRSYECPTCLNRFSRKSVLRAHQHRSLHDFPCSTCDSRFTERAELERHLEVHANNPNKCSKCDAE</sequence>
<evidence type="ECO:0000256" key="3">
    <source>
        <dbReference type="ARBA" id="ARBA00022737"/>
    </source>
</evidence>
<reference evidence="9" key="1">
    <citation type="submission" date="2015-11" db="EMBL/GenBank/DDBJ databases">
        <title>De novo transcriptome assembly of four potential Pierce s Disease insect vectors from Arizona vineyards.</title>
        <authorList>
            <person name="Tassone E.E."/>
        </authorList>
    </citation>
    <scope>NUCLEOTIDE SEQUENCE</scope>
</reference>
<dbReference type="GO" id="GO:0005634">
    <property type="term" value="C:nucleus"/>
    <property type="evidence" value="ECO:0007669"/>
    <property type="project" value="UniProtKB-SubCell"/>
</dbReference>
<dbReference type="InterPro" id="IPR050888">
    <property type="entry name" value="ZnF_C2H2-type_TF"/>
</dbReference>
<dbReference type="AlphaFoldDB" id="A0A1B6LKC4"/>
<dbReference type="InterPro" id="IPR036236">
    <property type="entry name" value="Znf_C2H2_sf"/>
</dbReference>
<organism evidence="9">
    <name type="scientific">Graphocephala atropunctata</name>
    <dbReference type="NCBI Taxonomy" id="36148"/>
    <lineage>
        <taxon>Eukaryota</taxon>
        <taxon>Metazoa</taxon>
        <taxon>Ecdysozoa</taxon>
        <taxon>Arthropoda</taxon>
        <taxon>Hexapoda</taxon>
        <taxon>Insecta</taxon>
        <taxon>Pterygota</taxon>
        <taxon>Neoptera</taxon>
        <taxon>Paraneoptera</taxon>
        <taxon>Hemiptera</taxon>
        <taxon>Auchenorrhyncha</taxon>
        <taxon>Membracoidea</taxon>
        <taxon>Cicadellidae</taxon>
        <taxon>Cicadellinae</taxon>
        <taxon>Cicadellini</taxon>
        <taxon>Graphocephala</taxon>
    </lineage>
</organism>
<protein>
    <recommendedName>
        <fullName evidence="8">C2H2-type domain-containing protein</fullName>
    </recommendedName>
</protein>
<dbReference type="SUPFAM" id="SSF57667">
    <property type="entry name" value="beta-beta-alpha zinc fingers"/>
    <property type="match status" value="1"/>
</dbReference>
<evidence type="ECO:0000256" key="4">
    <source>
        <dbReference type="ARBA" id="ARBA00022771"/>
    </source>
</evidence>
<gene>
    <name evidence="9" type="ORF">g.271</name>
</gene>